<dbReference type="CDD" id="cd00060">
    <property type="entry name" value="FHA"/>
    <property type="match status" value="1"/>
</dbReference>
<comment type="caution">
    <text evidence="3">The sequence shown here is derived from an EMBL/GenBank/DDBJ whole genome shotgun (WGS) entry which is preliminary data.</text>
</comment>
<dbReference type="InterPro" id="IPR008984">
    <property type="entry name" value="SMAD_FHA_dom_sf"/>
</dbReference>
<keyword evidence="1" id="KW-0812">Transmembrane</keyword>
<keyword evidence="1" id="KW-1133">Transmembrane helix</keyword>
<dbReference type="Gene3D" id="2.60.200.20">
    <property type="match status" value="1"/>
</dbReference>
<dbReference type="InterPro" id="IPR000253">
    <property type="entry name" value="FHA_dom"/>
</dbReference>
<protein>
    <submittedName>
        <fullName evidence="3">FHA domain protein</fullName>
    </submittedName>
</protein>
<evidence type="ECO:0000313" key="3">
    <source>
        <dbReference type="EMBL" id="EMY12715.1"/>
    </source>
</evidence>
<dbReference type="Proteomes" id="UP000012249">
    <property type="component" value="Unassembled WGS sequence"/>
</dbReference>
<dbReference type="SUPFAM" id="SSF49879">
    <property type="entry name" value="SMAD/FHA domain"/>
    <property type="match status" value="1"/>
</dbReference>
<accession>N1U9E5</accession>
<sequence length="533" mass="60939">MMGYAVLLTLILLSSPLFSQKSPFILEDADPSSFPSVQLFIRDKKQFPLERENFLIRESRGSETRTVLQQKVLRKEGSRSVHSVFLVQSGTSLEENNFNTKFLQKAVQSSGEEDHFSFIFFSDDLLVVEKDLDRQTALSKARVPGSLSNRNTGTNLDLVFQKVNSILTRDSYLSLLVSDNDYKLPPGLRQGLSTSGLPIHVIGRRNFSNLELVRIYGGEFYEINSTDFLSKFLTDLEYFHKYPAEVRYDSPFRNDFWKVEGDFIRGDWQSSQGGKFTYTYKPGIAKQFGFIFLSPEIFLPTMGFLLILTLIALLLLFRKERDADEPLGEAEKRFHARGEEREVYQRMYGDQFLFSPYADSEGISVSRSLPVNESEFETAETYDLATLIQKEGKSPGKQVPIRKPETTLGNGELSDVMVSDPGVSKLHARIRKIKNRFVLYDLISDGGTYLNGKKFLDLGFCTILTKSASEKRCTFFGLVRISIFPIRSPSLKIDPGGRKDPISRRWKFRRISFLFSRNKSNSQIPKEFLSEEY</sequence>
<dbReference type="PROSITE" id="PS50006">
    <property type="entry name" value="FHA_DOMAIN"/>
    <property type="match status" value="1"/>
</dbReference>
<feature type="transmembrane region" description="Helical" evidence="1">
    <location>
        <begin position="297"/>
        <end position="317"/>
    </location>
</feature>
<dbReference type="SUPFAM" id="SSF53300">
    <property type="entry name" value="vWA-like"/>
    <property type="match status" value="1"/>
</dbReference>
<keyword evidence="1" id="KW-0472">Membrane</keyword>
<dbReference type="Pfam" id="PF00498">
    <property type="entry name" value="FHA"/>
    <property type="match status" value="1"/>
</dbReference>
<feature type="domain" description="FHA" evidence="2">
    <location>
        <begin position="406"/>
        <end position="455"/>
    </location>
</feature>
<dbReference type="EMBL" id="AHMI02000280">
    <property type="protein sequence ID" value="EMY12715.1"/>
    <property type="molecule type" value="Genomic_DNA"/>
</dbReference>
<evidence type="ECO:0000259" key="2">
    <source>
        <dbReference type="PROSITE" id="PS50006"/>
    </source>
</evidence>
<name>N1U9E5_9LEPT</name>
<dbReference type="InterPro" id="IPR036465">
    <property type="entry name" value="vWFA_dom_sf"/>
</dbReference>
<organism evidence="3 4">
    <name type="scientific">Leptospira weilii str. Ecochallenge</name>
    <dbReference type="NCBI Taxonomy" id="1049986"/>
    <lineage>
        <taxon>Bacteria</taxon>
        <taxon>Pseudomonadati</taxon>
        <taxon>Spirochaetota</taxon>
        <taxon>Spirochaetia</taxon>
        <taxon>Leptospirales</taxon>
        <taxon>Leptospiraceae</taxon>
        <taxon>Leptospira</taxon>
    </lineage>
</organism>
<proteinExistence type="predicted"/>
<evidence type="ECO:0000313" key="4">
    <source>
        <dbReference type="Proteomes" id="UP000012249"/>
    </source>
</evidence>
<dbReference type="AlphaFoldDB" id="N1U9E5"/>
<evidence type="ECO:0000256" key="1">
    <source>
        <dbReference type="SAM" id="Phobius"/>
    </source>
</evidence>
<dbReference type="SMART" id="SM00240">
    <property type="entry name" value="FHA"/>
    <property type="match status" value="1"/>
</dbReference>
<gene>
    <name evidence="3" type="ORF">LEP1GSC043_3341</name>
</gene>
<reference evidence="3 4" key="1">
    <citation type="submission" date="2013-02" db="EMBL/GenBank/DDBJ databases">
        <authorList>
            <person name="Harkins D.M."/>
            <person name="Durkin A.S."/>
            <person name="Brinkac L.M."/>
            <person name="Haft D.H."/>
            <person name="Selengut J.D."/>
            <person name="Sanka R."/>
            <person name="DePew J."/>
            <person name="Purushe J."/>
            <person name="Haake D.A."/>
            <person name="Matsunaga J."/>
            <person name="Vinetz J.M."/>
            <person name="Sutton G.G."/>
            <person name="Nierman W.C."/>
            <person name="Fouts D.E."/>
        </authorList>
    </citation>
    <scope>NUCLEOTIDE SEQUENCE [LARGE SCALE GENOMIC DNA]</scope>
    <source>
        <strain evidence="3 4">Ecochallenge</strain>
    </source>
</reference>